<keyword evidence="2" id="KW-1185">Reference proteome</keyword>
<dbReference type="Proteomes" id="UP000632339">
    <property type="component" value="Unassembled WGS sequence"/>
</dbReference>
<proteinExistence type="predicted"/>
<sequence length="78" mass="8842">MLGFDPDHERIEPADIARIRRQFPDSKLIIYAGNMPEQSIDQLQEMGVFAHISKQASTDELTRCLETALRMGRSPGLQ</sequence>
<evidence type="ECO:0000313" key="2">
    <source>
        <dbReference type="Proteomes" id="UP000632339"/>
    </source>
</evidence>
<evidence type="ECO:0008006" key="3">
    <source>
        <dbReference type="Google" id="ProtNLM"/>
    </source>
</evidence>
<organism evidence="1 2">
    <name type="scientific">Dyadobacter beijingensis</name>
    <dbReference type="NCBI Taxonomy" id="365489"/>
    <lineage>
        <taxon>Bacteria</taxon>
        <taxon>Pseudomonadati</taxon>
        <taxon>Bacteroidota</taxon>
        <taxon>Cytophagia</taxon>
        <taxon>Cytophagales</taxon>
        <taxon>Spirosomataceae</taxon>
        <taxon>Dyadobacter</taxon>
    </lineage>
</organism>
<name>A0ABQ2IF51_9BACT</name>
<reference evidence="2" key="1">
    <citation type="journal article" date="2019" name="Int. J. Syst. Evol. Microbiol.">
        <title>The Global Catalogue of Microorganisms (GCM) 10K type strain sequencing project: providing services to taxonomists for standard genome sequencing and annotation.</title>
        <authorList>
            <consortium name="The Broad Institute Genomics Platform"/>
            <consortium name="The Broad Institute Genome Sequencing Center for Infectious Disease"/>
            <person name="Wu L."/>
            <person name="Ma J."/>
        </authorList>
    </citation>
    <scope>NUCLEOTIDE SEQUENCE [LARGE SCALE GENOMIC DNA]</scope>
    <source>
        <strain evidence="2">CGMCC 1.6375</strain>
    </source>
</reference>
<accession>A0ABQ2IF51</accession>
<comment type="caution">
    <text evidence="1">The sequence shown here is derived from an EMBL/GenBank/DDBJ whole genome shotgun (WGS) entry which is preliminary data.</text>
</comment>
<dbReference type="EMBL" id="BMLI01000002">
    <property type="protein sequence ID" value="GGN07272.1"/>
    <property type="molecule type" value="Genomic_DNA"/>
</dbReference>
<evidence type="ECO:0000313" key="1">
    <source>
        <dbReference type="EMBL" id="GGN07272.1"/>
    </source>
</evidence>
<protein>
    <recommendedName>
        <fullName evidence="3">Response regulatory domain-containing protein</fullName>
    </recommendedName>
</protein>
<dbReference type="SUPFAM" id="SSF52172">
    <property type="entry name" value="CheY-like"/>
    <property type="match status" value="1"/>
</dbReference>
<dbReference type="Gene3D" id="3.40.50.2300">
    <property type="match status" value="1"/>
</dbReference>
<gene>
    <name evidence="1" type="ORF">GCM10010967_48470</name>
</gene>
<dbReference type="InterPro" id="IPR011006">
    <property type="entry name" value="CheY-like_superfamily"/>
</dbReference>